<evidence type="ECO:0000256" key="1">
    <source>
        <dbReference type="SAM" id="Phobius"/>
    </source>
</evidence>
<feature type="transmembrane region" description="Helical" evidence="1">
    <location>
        <begin position="86"/>
        <end position="105"/>
    </location>
</feature>
<evidence type="ECO:0000313" key="2">
    <source>
        <dbReference type="EMBL" id="CAB4720003.1"/>
    </source>
</evidence>
<keyword evidence="1" id="KW-0472">Membrane</keyword>
<feature type="transmembrane region" description="Helical" evidence="1">
    <location>
        <begin position="132"/>
        <end position="157"/>
    </location>
</feature>
<feature type="transmembrane region" description="Helical" evidence="1">
    <location>
        <begin position="21"/>
        <end position="39"/>
    </location>
</feature>
<protein>
    <submittedName>
        <fullName evidence="2">Unannotated protein</fullName>
    </submittedName>
</protein>
<feature type="transmembrane region" description="Helical" evidence="1">
    <location>
        <begin position="51"/>
        <end position="74"/>
    </location>
</feature>
<keyword evidence="1" id="KW-0812">Transmembrane</keyword>
<name>A0A6J6RDF9_9ZZZZ</name>
<sequence>MVVDAAGRLSRRVPAVTRFGRLALLWMIPLNLVLVPWIWFGRIVFGVGGWFFLILAPVALVVAIALAITTILAFTQAGRPRSLTAVQAVLQSLTWLALLVFGTFMPDFGDAPDSDLAFLTQVFGRSDALMDLSWSITLLAALAAVLAWLALLISLIAGRRDAAPA</sequence>
<proteinExistence type="predicted"/>
<accession>A0A6J6RDF9</accession>
<gene>
    <name evidence="2" type="ORF">UFOPK2579_01908</name>
</gene>
<dbReference type="EMBL" id="CAEZXR010000245">
    <property type="protein sequence ID" value="CAB4720003.1"/>
    <property type="molecule type" value="Genomic_DNA"/>
</dbReference>
<dbReference type="AlphaFoldDB" id="A0A6J6RDF9"/>
<keyword evidence="1" id="KW-1133">Transmembrane helix</keyword>
<organism evidence="2">
    <name type="scientific">freshwater metagenome</name>
    <dbReference type="NCBI Taxonomy" id="449393"/>
    <lineage>
        <taxon>unclassified sequences</taxon>
        <taxon>metagenomes</taxon>
        <taxon>ecological metagenomes</taxon>
    </lineage>
</organism>
<reference evidence="2" key="1">
    <citation type="submission" date="2020-05" db="EMBL/GenBank/DDBJ databases">
        <authorList>
            <person name="Chiriac C."/>
            <person name="Salcher M."/>
            <person name="Ghai R."/>
            <person name="Kavagutti S V."/>
        </authorList>
    </citation>
    <scope>NUCLEOTIDE SEQUENCE</scope>
</reference>